<evidence type="ECO:0000313" key="3">
    <source>
        <dbReference type="Proteomes" id="UP001212841"/>
    </source>
</evidence>
<dbReference type="Proteomes" id="UP001212841">
    <property type="component" value="Unassembled WGS sequence"/>
</dbReference>
<reference evidence="2" key="1">
    <citation type="submission" date="2020-05" db="EMBL/GenBank/DDBJ databases">
        <title>Phylogenomic resolution of chytrid fungi.</title>
        <authorList>
            <person name="Stajich J.E."/>
            <person name="Amses K."/>
            <person name="Simmons R."/>
            <person name="Seto K."/>
            <person name="Myers J."/>
            <person name="Bonds A."/>
            <person name="Quandt C.A."/>
            <person name="Barry K."/>
            <person name="Liu P."/>
            <person name="Grigoriev I."/>
            <person name="Longcore J.E."/>
            <person name="James T.Y."/>
        </authorList>
    </citation>
    <scope>NUCLEOTIDE SEQUENCE</scope>
    <source>
        <strain evidence="2">JEL0318</strain>
    </source>
</reference>
<protein>
    <submittedName>
        <fullName evidence="2">Uncharacterized protein</fullName>
    </submittedName>
</protein>
<dbReference type="SUPFAM" id="SSF53383">
    <property type="entry name" value="PLP-dependent transferases"/>
    <property type="match status" value="1"/>
</dbReference>
<comment type="caution">
    <text evidence="2">The sequence shown here is derived from an EMBL/GenBank/DDBJ whole genome shotgun (WGS) entry which is preliminary data.</text>
</comment>
<sequence length="240" mass="27445">MLSSKVLVPLLVLALEPLEAYSIPSPNFRRHEILAKHRYNFRNIYLTPDTSSTSRLDPVTGYKLWAEYLLDLNEKLADLLPGTYADYSSGTGNKQPPDGYTDALKEVTDPQLDPWYGYDPGNITAIKHVVGELNGRMKNVNFDEEDVTLTVRPPDLFMCLYLLLMFTSFGNHMLTPSYFEYEAMITDNGCKAVKVATNYSKFTFQMLTPWRKQSRRRLWGCLSIHRITLLECKLPGFGII</sequence>
<keyword evidence="1" id="KW-0732">Signal</keyword>
<proteinExistence type="predicted"/>
<organism evidence="2 3">
    <name type="scientific">Rhizophlyctis rosea</name>
    <dbReference type="NCBI Taxonomy" id="64517"/>
    <lineage>
        <taxon>Eukaryota</taxon>
        <taxon>Fungi</taxon>
        <taxon>Fungi incertae sedis</taxon>
        <taxon>Chytridiomycota</taxon>
        <taxon>Chytridiomycota incertae sedis</taxon>
        <taxon>Chytridiomycetes</taxon>
        <taxon>Rhizophlyctidales</taxon>
        <taxon>Rhizophlyctidaceae</taxon>
        <taxon>Rhizophlyctis</taxon>
    </lineage>
</organism>
<evidence type="ECO:0000256" key="1">
    <source>
        <dbReference type="SAM" id="SignalP"/>
    </source>
</evidence>
<accession>A0AAD5WZ78</accession>
<feature type="chain" id="PRO_5042236135" evidence="1">
    <location>
        <begin position="21"/>
        <end position="240"/>
    </location>
</feature>
<name>A0AAD5WZ78_9FUNG</name>
<dbReference type="InterPro" id="IPR015424">
    <property type="entry name" value="PyrdxlP-dep_Trfase"/>
</dbReference>
<feature type="signal peptide" evidence="1">
    <location>
        <begin position="1"/>
        <end position="20"/>
    </location>
</feature>
<dbReference type="AlphaFoldDB" id="A0AAD5WZ78"/>
<gene>
    <name evidence="2" type="ORF">HK097_000888</name>
</gene>
<evidence type="ECO:0000313" key="2">
    <source>
        <dbReference type="EMBL" id="KAJ3046397.1"/>
    </source>
</evidence>
<dbReference type="EMBL" id="JADGJD010001175">
    <property type="protein sequence ID" value="KAJ3046397.1"/>
    <property type="molecule type" value="Genomic_DNA"/>
</dbReference>
<keyword evidence="3" id="KW-1185">Reference proteome</keyword>